<reference evidence="1 2" key="1">
    <citation type="submission" date="2022-01" db="EMBL/GenBank/DDBJ databases">
        <title>A chromosomal length assembly of Cordylochernes scorpioides.</title>
        <authorList>
            <person name="Zeh D."/>
            <person name="Zeh J."/>
        </authorList>
    </citation>
    <scope>NUCLEOTIDE SEQUENCE [LARGE SCALE GENOMIC DNA]</scope>
    <source>
        <strain evidence="1">IN4F17</strain>
        <tissue evidence="1">Whole Body</tissue>
    </source>
</reference>
<protein>
    <submittedName>
        <fullName evidence="1">Uncharacterized protein</fullName>
    </submittedName>
</protein>
<keyword evidence="2" id="KW-1185">Reference proteome</keyword>
<sequence>MAEQNKKRHCIKICQKLGLFQLERVFRIQRAFGDNVTSNSRINPRNDKRDRGKYWIGTANFDRGYGHKESDREILPKLLTME</sequence>
<gene>
    <name evidence="1" type="ORF">LAZ67_6003620</name>
</gene>
<organism evidence="1 2">
    <name type="scientific">Cordylochernes scorpioides</name>
    <dbReference type="NCBI Taxonomy" id="51811"/>
    <lineage>
        <taxon>Eukaryota</taxon>
        <taxon>Metazoa</taxon>
        <taxon>Ecdysozoa</taxon>
        <taxon>Arthropoda</taxon>
        <taxon>Chelicerata</taxon>
        <taxon>Arachnida</taxon>
        <taxon>Pseudoscorpiones</taxon>
        <taxon>Cheliferoidea</taxon>
        <taxon>Chernetidae</taxon>
        <taxon>Cordylochernes</taxon>
    </lineage>
</organism>
<proteinExistence type="predicted"/>
<evidence type="ECO:0000313" key="2">
    <source>
        <dbReference type="Proteomes" id="UP001235939"/>
    </source>
</evidence>
<name>A0ABY6KM57_9ARAC</name>
<accession>A0ABY6KM57</accession>
<dbReference type="EMBL" id="CP092868">
    <property type="protein sequence ID" value="UYV69442.1"/>
    <property type="molecule type" value="Genomic_DNA"/>
</dbReference>
<evidence type="ECO:0000313" key="1">
    <source>
        <dbReference type="EMBL" id="UYV69442.1"/>
    </source>
</evidence>
<dbReference type="Proteomes" id="UP001235939">
    <property type="component" value="Chromosome 06"/>
</dbReference>